<dbReference type="Pfam" id="PF07583">
    <property type="entry name" value="PSCyt2"/>
    <property type="match status" value="1"/>
</dbReference>
<dbReference type="InterPro" id="IPR036909">
    <property type="entry name" value="Cyt_c-like_dom_sf"/>
</dbReference>
<dbReference type="KEGG" id="pfer:IRI77_17540"/>
<evidence type="ECO:0000313" key="6">
    <source>
        <dbReference type="EMBL" id="QOY91676.1"/>
    </source>
</evidence>
<dbReference type="GO" id="GO:0009055">
    <property type="term" value="F:electron transfer activity"/>
    <property type="evidence" value="ECO:0007669"/>
    <property type="project" value="InterPro"/>
</dbReference>
<organism evidence="6 7">
    <name type="scientific">Paludibaculum fermentans</name>
    <dbReference type="NCBI Taxonomy" id="1473598"/>
    <lineage>
        <taxon>Bacteria</taxon>
        <taxon>Pseudomonadati</taxon>
        <taxon>Acidobacteriota</taxon>
        <taxon>Terriglobia</taxon>
        <taxon>Bryobacterales</taxon>
        <taxon>Bryobacteraceae</taxon>
        <taxon>Paludibaculum</taxon>
    </lineage>
</organism>
<feature type="domain" description="DUF1553" evidence="4">
    <location>
        <begin position="547"/>
        <end position="802"/>
    </location>
</feature>
<dbReference type="PANTHER" id="PTHR35889:SF3">
    <property type="entry name" value="F-BOX DOMAIN-CONTAINING PROTEIN"/>
    <property type="match status" value="1"/>
</dbReference>
<dbReference type="InterPro" id="IPR022655">
    <property type="entry name" value="DUF1553"/>
</dbReference>
<gene>
    <name evidence="6" type="ORF">IRI77_17540</name>
</gene>
<dbReference type="RefSeq" id="WP_194453330.1">
    <property type="nucleotide sequence ID" value="NZ_CP063849.1"/>
</dbReference>
<feature type="chain" id="PRO_5032743091" evidence="2">
    <location>
        <begin position="16"/>
        <end position="825"/>
    </location>
</feature>
<dbReference type="SUPFAM" id="SSF46626">
    <property type="entry name" value="Cytochrome c"/>
    <property type="match status" value="1"/>
</dbReference>
<dbReference type="GO" id="GO:0020037">
    <property type="term" value="F:heme binding"/>
    <property type="evidence" value="ECO:0007669"/>
    <property type="project" value="InterPro"/>
</dbReference>
<evidence type="ECO:0000313" key="7">
    <source>
        <dbReference type="Proteomes" id="UP000593892"/>
    </source>
</evidence>
<keyword evidence="2" id="KW-0732">Signal</keyword>
<evidence type="ECO:0000259" key="3">
    <source>
        <dbReference type="Pfam" id="PF07583"/>
    </source>
</evidence>
<protein>
    <submittedName>
        <fullName evidence="6">PSD1 domain-containing protein</fullName>
    </submittedName>
</protein>
<dbReference type="Pfam" id="PF07635">
    <property type="entry name" value="PSCyt1"/>
    <property type="match status" value="1"/>
</dbReference>
<proteinExistence type="predicted"/>
<feature type="domain" description="DUF1549" evidence="3">
    <location>
        <begin position="143"/>
        <end position="357"/>
    </location>
</feature>
<sequence>MRAAFLVLWVLSVHAAEPVSYQRSVQPILAERCQMCHNARNASGQFSAASVPSLLRGGVSGPAVKPAQADASLLVQVISGEKPRMPKAGAPLSAAEVATIRRWIEEGARDDSSGAATTQAWWSLKPLQAVQPPNLKDPWIQNPIDAFILDKLRANTLSPSQPAGRRTLIRRVYQDLIGLPPTPAEVSAFVKDESPDAYAQVVDRLLASPRYGERWARHWFDVMHYGESHGYDKDKPRLNAWPYRDWVIRAFNEDKPYARFVQEQIAGDALFPTDPQALVATGFLAAGPWDFVGHQELREGTVDKDLTRVLDRDDMVATTVSTFTSMTAHCARCHDHKFDPIPQQDYYNLQAVFAGVDRADRPFDDDPALFQKRQALLQQKQAIQRRLDPLLDKVEFATSPAIEALDSSIQDASLLITHMGEPKTPAEAAQKQELETRRTADRAKRKQLVDAIVGPETYAAIERVKAEFAPIDEQLKALPKPRLVYAPASYFQRAGTFRPALQPRPVTVLGRGNVRAPGNPAFAAGLSCVSGLQARFELADPNDEGRRRAALAQWITAKDNMLTWRSIVNRVWQYHFGTGIVETASDFGRMGAKPSHPEMLDWLAVWFRDEAHGSLKQLHRLIVTSAAYQQASAQREDGAKVDADNRLLWRMNRTRLDAEAFRDSVLAVSGKIDLTAGGPPVQMFFFKDDHSPVYDYARFDPDSPGAYRRSIYRLIVRSVPDPFLERLDCPDPSVLTPKRSTTITAIQALAAWNNIFVLRMSEHFAELLRGRESDAAAQVREAIRLALGREATERELELYAKYAQQQGLANFCRVLFNTNEFLFID</sequence>
<accession>A0A7S7NXR0</accession>
<name>A0A7S7NXR0_PALFE</name>
<dbReference type="EMBL" id="CP063849">
    <property type="protein sequence ID" value="QOY91676.1"/>
    <property type="molecule type" value="Genomic_DNA"/>
</dbReference>
<evidence type="ECO:0000259" key="4">
    <source>
        <dbReference type="Pfam" id="PF07587"/>
    </source>
</evidence>
<dbReference type="PANTHER" id="PTHR35889">
    <property type="entry name" value="CYCLOINULO-OLIGOSACCHARIDE FRUCTANOTRANSFERASE-RELATED"/>
    <property type="match status" value="1"/>
</dbReference>
<feature type="region of interest" description="Disordered" evidence="1">
    <location>
        <begin position="423"/>
        <end position="442"/>
    </location>
</feature>
<evidence type="ECO:0000256" key="1">
    <source>
        <dbReference type="SAM" id="MobiDB-lite"/>
    </source>
</evidence>
<dbReference type="Pfam" id="PF07587">
    <property type="entry name" value="PSD1"/>
    <property type="match status" value="1"/>
</dbReference>
<dbReference type="InterPro" id="IPR011444">
    <property type="entry name" value="DUF1549"/>
</dbReference>
<evidence type="ECO:0000256" key="2">
    <source>
        <dbReference type="SAM" id="SignalP"/>
    </source>
</evidence>
<keyword evidence="7" id="KW-1185">Reference proteome</keyword>
<reference evidence="6 7" key="1">
    <citation type="submission" date="2020-10" db="EMBL/GenBank/DDBJ databases">
        <title>Complete genome sequence of Paludibaculum fermentans P105T, a facultatively anaerobic acidobacterium capable of dissimilatory Fe(III) reduction.</title>
        <authorList>
            <person name="Dedysh S.N."/>
            <person name="Beletsky A.V."/>
            <person name="Kulichevskaya I.S."/>
            <person name="Mardanov A.V."/>
            <person name="Ravin N.V."/>
        </authorList>
    </citation>
    <scope>NUCLEOTIDE SEQUENCE [LARGE SCALE GENOMIC DNA]</scope>
    <source>
        <strain evidence="6 7">P105</strain>
    </source>
</reference>
<evidence type="ECO:0000259" key="5">
    <source>
        <dbReference type="Pfam" id="PF07635"/>
    </source>
</evidence>
<feature type="compositionally biased region" description="Basic and acidic residues" evidence="1">
    <location>
        <begin position="430"/>
        <end position="442"/>
    </location>
</feature>
<feature type="domain" description="Cytochrome C Planctomycete-type" evidence="5">
    <location>
        <begin position="33"/>
        <end position="88"/>
    </location>
</feature>
<dbReference type="InterPro" id="IPR011429">
    <property type="entry name" value="Cyt_c_Planctomycete-type"/>
</dbReference>
<dbReference type="Proteomes" id="UP000593892">
    <property type="component" value="Chromosome"/>
</dbReference>
<feature type="signal peptide" evidence="2">
    <location>
        <begin position="1"/>
        <end position="15"/>
    </location>
</feature>
<dbReference type="AlphaFoldDB" id="A0A7S7NXR0"/>